<organism evidence="7 8">
    <name type="scientific">Desulforamulus ferrireducens</name>
    <dbReference type="NCBI Taxonomy" id="1833852"/>
    <lineage>
        <taxon>Bacteria</taxon>
        <taxon>Bacillati</taxon>
        <taxon>Bacillota</taxon>
        <taxon>Clostridia</taxon>
        <taxon>Eubacteriales</taxon>
        <taxon>Peptococcaceae</taxon>
        <taxon>Desulforamulus</taxon>
    </lineage>
</organism>
<keyword evidence="5 6" id="KW-0472">Membrane</keyword>
<dbReference type="InterPro" id="IPR001851">
    <property type="entry name" value="ABC_transp_permease"/>
</dbReference>
<keyword evidence="2" id="KW-1003">Cell membrane</keyword>
<name>A0A1S6IZP8_9FIRM</name>
<dbReference type="OrthoDB" id="9778389at2"/>
<dbReference type="EMBL" id="CP019698">
    <property type="protein sequence ID" value="AQS60246.1"/>
    <property type="molecule type" value="Genomic_DNA"/>
</dbReference>
<dbReference type="RefSeq" id="WP_077715277.1">
    <property type="nucleotide sequence ID" value="NZ_CP019698.1"/>
</dbReference>
<feature type="transmembrane region" description="Helical" evidence="6">
    <location>
        <begin position="87"/>
        <end position="105"/>
    </location>
</feature>
<evidence type="ECO:0000256" key="2">
    <source>
        <dbReference type="ARBA" id="ARBA00022475"/>
    </source>
</evidence>
<evidence type="ECO:0000256" key="3">
    <source>
        <dbReference type="ARBA" id="ARBA00022692"/>
    </source>
</evidence>
<reference evidence="7 8" key="1">
    <citation type="journal article" date="2016" name="Int. J. Syst. Evol. Microbiol.">
        <title>Desulfotomaculum ferrireducens sp. nov., a moderately thermophilic sulfate-reducing and dissimilatory Fe(III)-reducing bacterium isolated from compost.</title>
        <authorList>
            <person name="Yang G."/>
            <person name="Guo J."/>
            <person name="Zhuang L."/>
            <person name="Yuan Y."/>
            <person name="Zhou S."/>
        </authorList>
    </citation>
    <scope>NUCLEOTIDE SEQUENCE [LARGE SCALE GENOMIC DNA]</scope>
    <source>
        <strain evidence="7 8">GSS09</strain>
    </source>
</reference>
<feature type="transmembrane region" description="Helical" evidence="6">
    <location>
        <begin position="131"/>
        <end position="152"/>
    </location>
</feature>
<dbReference type="PANTHER" id="PTHR32196:SF69">
    <property type="entry name" value="BRANCHED-CHAIN AMINO ACID TRANSPORT SYSTEM, PERMEASE PROTEIN"/>
    <property type="match status" value="1"/>
</dbReference>
<gene>
    <name evidence="7" type="ORF">B0537_14880</name>
</gene>
<feature type="transmembrane region" description="Helical" evidence="6">
    <location>
        <begin position="12"/>
        <end position="29"/>
    </location>
</feature>
<feature type="transmembrane region" description="Helical" evidence="6">
    <location>
        <begin position="58"/>
        <end position="80"/>
    </location>
</feature>
<dbReference type="PANTHER" id="PTHR32196">
    <property type="entry name" value="ABC TRANSPORTER PERMEASE PROTEIN YPHD-RELATED-RELATED"/>
    <property type="match status" value="1"/>
</dbReference>
<evidence type="ECO:0000313" key="7">
    <source>
        <dbReference type="EMBL" id="AQS60246.1"/>
    </source>
</evidence>
<dbReference type="CDD" id="cd06574">
    <property type="entry name" value="TM_PBP1_branched-chain-AA_like"/>
    <property type="match status" value="1"/>
</dbReference>
<proteinExistence type="predicted"/>
<protein>
    <submittedName>
        <fullName evidence="7">ABC transporter permease</fullName>
    </submittedName>
</protein>
<dbReference type="Proteomes" id="UP000189464">
    <property type="component" value="Chromosome"/>
</dbReference>
<keyword evidence="8" id="KW-1185">Reference proteome</keyword>
<comment type="subcellular location">
    <subcellularLocation>
        <location evidence="1">Cell membrane</location>
        <topology evidence="1">Multi-pass membrane protein</topology>
    </subcellularLocation>
</comment>
<dbReference type="GO" id="GO:0022857">
    <property type="term" value="F:transmembrane transporter activity"/>
    <property type="evidence" value="ECO:0007669"/>
    <property type="project" value="InterPro"/>
</dbReference>
<evidence type="ECO:0000313" key="8">
    <source>
        <dbReference type="Proteomes" id="UP000189464"/>
    </source>
</evidence>
<dbReference type="STRING" id="1833852.B0537_14880"/>
<evidence type="ECO:0000256" key="4">
    <source>
        <dbReference type="ARBA" id="ARBA00022989"/>
    </source>
</evidence>
<dbReference type="Pfam" id="PF02653">
    <property type="entry name" value="BPD_transp_2"/>
    <property type="match status" value="1"/>
</dbReference>
<evidence type="ECO:0000256" key="6">
    <source>
        <dbReference type="SAM" id="Phobius"/>
    </source>
</evidence>
<dbReference type="KEGG" id="dfg:B0537_14880"/>
<evidence type="ECO:0000256" key="1">
    <source>
        <dbReference type="ARBA" id="ARBA00004651"/>
    </source>
</evidence>
<dbReference type="AlphaFoldDB" id="A0A1S6IZP8"/>
<evidence type="ECO:0000256" key="5">
    <source>
        <dbReference type="ARBA" id="ARBA00023136"/>
    </source>
</evidence>
<accession>A0A1S6IZP8</accession>
<feature type="transmembrane region" description="Helical" evidence="6">
    <location>
        <begin position="186"/>
        <end position="203"/>
    </location>
</feature>
<feature type="transmembrane region" description="Helical" evidence="6">
    <location>
        <begin position="269"/>
        <end position="288"/>
    </location>
</feature>
<dbReference type="GO" id="GO:0005886">
    <property type="term" value="C:plasma membrane"/>
    <property type="evidence" value="ECO:0007669"/>
    <property type="project" value="UniProtKB-SubCell"/>
</dbReference>
<keyword evidence="3 6" id="KW-0812">Transmembrane</keyword>
<sequence>MFDILIGVLEQGFIYGIMALGVYISYKILNFPDLTVDGSFPLGAAVTAVLLTAGVNPWLALVVSFIAGIGAGLITGIIHVKFKVTDLLSGILVMTALYSINYRIADKKANIPIFDSNTIFNSGIAKHFPEAISSFLVLVIVFLVALIMKFLLDWYLSTKSGFLLRATGDNKQFVTSIAKDYGTIKIIGLAISNAFVALAGSVVCQQQKLFDISMGTGTIVMGLAAVIIGLNVFKPLKFLKATTMVLGGSIIYKACVAMAFEVGFDNADIRLITAVLFLIALISNGRILKAREE</sequence>
<feature type="transmembrane region" description="Helical" evidence="6">
    <location>
        <begin position="245"/>
        <end position="263"/>
    </location>
</feature>
<keyword evidence="4 6" id="KW-1133">Transmembrane helix</keyword>
<feature type="transmembrane region" description="Helical" evidence="6">
    <location>
        <begin position="209"/>
        <end position="233"/>
    </location>
</feature>